<accession>A0A4U5P024</accession>
<feature type="binding site" evidence="7">
    <location>
        <position position="124"/>
    </location>
    <ligand>
        <name>Zn(2+)</name>
        <dbReference type="ChEBI" id="CHEBI:29105"/>
        <note>catalytic</note>
    </ligand>
</feature>
<dbReference type="SMART" id="SM00235">
    <property type="entry name" value="ZnMc"/>
    <property type="match status" value="1"/>
</dbReference>
<dbReference type="GO" id="GO:0008270">
    <property type="term" value="F:zinc ion binding"/>
    <property type="evidence" value="ECO:0007669"/>
    <property type="project" value="UniProtKB-UniRule"/>
</dbReference>
<feature type="binding site" evidence="7">
    <location>
        <position position="128"/>
    </location>
    <ligand>
        <name>Zn(2+)</name>
        <dbReference type="ChEBI" id="CHEBI:29105"/>
        <note>catalytic</note>
    </ligand>
</feature>
<feature type="binding site" evidence="7">
    <location>
        <position position="134"/>
    </location>
    <ligand>
        <name>Zn(2+)</name>
        <dbReference type="ChEBI" id="CHEBI:29105"/>
        <note>catalytic</note>
    </ligand>
</feature>
<name>A0A4U5P024_STECR</name>
<dbReference type="PANTHER" id="PTHR10127">
    <property type="entry name" value="DISCOIDIN, CUB, EGF, LAMININ , AND ZINC METALLOPROTEASE DOMAIN CONTAINING"/>
    <property type="match status" value="1"/>
</dbReference>
<dbReference type="GO" id="GO:0006508">
    <property type="term" value="P:proteolysis"/>
    <property type="evidence" value="ECO:0007669"/>
    <property type="project" value="UniProtKB-KW"/>
</dbReference>
<evidence type="ECO:0000313" key="11">
    <source>
        <dbReference type="Proteomes" id="UP000298663"/>
    </source>
</evidence>
<dbReference type="PROSITE" id="PS51864">
    <property type="entry name" value="ASTACIN"/>
    <property type="match status" value="1"/>
</dbReference>
<keyword evidence="1 7" id="KW-0645">Protease</keyword>
<dbReference type="AlphaFoldDB" id="A0A4U5P024"/>
<evidence type="ECO:0000256" key="2">
    <source>
        <dbReference type="ARBA" id="ARBA00022723"/>
    </source>
</evidence>
<dbReference type="GO" id="GO:0004222">
    <property type="term" value="F:metalloendopeptidase activity"/>
    <property type="evidence" value="ECO:0007669"/>
    <property type="project" value="UniProtKB-UniRule"/>
</dbReference>
<comment type="caution">
    <text evidence="10">The sequence shown here is derived from an EMBL/GenBank/DDBJ whole genome shotgun (WGS) entry which is preliminary data.</text>
</comment>
<keyword evidence="2 7" id="KW-0479">Metal-binding</keyword>
<dbReference type="InterPro" id="IPR001506">
    <property type="entry name" value="Peptidase_M12A"/>
</dbReference>
<dbReference type="Proteomes" id="UP000298663">
    <property type="component" value="Unassembled WGS sequence"/>
</dbReference>
<feature type="domain" description="Peptidase M12A" evidence="9">
    <location>
        <begin position="77"/>
        <end position="190"/>
    </location>
</feature>
<dbReference type="Pfam" id="PF01400">
    <property type="entry name" value="Astacin"/>
    <property type="match status" value="1"/>
</dbReference>
<organism evidence="10 11">
    <name type="scientific">Steinernema carpocapsae</name>
    <name type="common">Entomopathogenic nematode</name>
    <dbReference type="NCBI Taxonomy" id="34508"/>
    <lineage>
        <taxon>Eukaryota</taxon>
        <taxon>Metazoa</taxon>
        <taxon>Ecdysozoa</taxon>
        <taxon>Nematoda</taxon>
        <taxon>Chromadorea</taxon>
        <taxon>Rhabditida</taxon>
        <taxon>Tylenchina</taxon>
        <taxon>Panagrolaimomorpha</taxon>
        <taxon>Strongyloidoidea</taxon>
        <taxon>Steinernematidae</taxon>
        <taxon>Steinernema</taxon>
    </lineage>
</organism>
<gene>
    <name evidence="10" type="ORF">L596_013349</name>
</gene>
<dbReference type="OrthoDB" id="5862166at2759"/>
<comment type="cofactor">
    <cofactor evidence="7 8">
        <name>Zn(2+)</name>
        <dbReference type="ChEBI" id="CHEBI:29105"/>
    </cofactor>
    <text evidence="7 8">Binds 1 zinc ion per subunit.</text>
</comment>
<dbReference type="InterPro" id="IPR024079">
    <property type="entry name" value="MetalloPept_cat_dom_sf"/>
</dbReference>
<proteinExistence type="predicted"/>
<keyword evidence="3 7" id="KW-0378">Hydrolase</keyword>
<evidence type="ECO:0000256" key="7">
    <source>
        <dbReference type="PROSITE-ProRule" id="PRU01211"/>
    </source>
</evidence>
<sequence length="190" mass="21313">MIPVNLSVEIPHLSIAELNRNLSEYLHQGDIIANKEHLETSQDIKRAKRNTINALNDTGLVWETNKPIPYTIDSNIENGDAKGTTLIKFINGGGCYSSVGKQYRTSSQTVSIGGGCSFFGIAAHEIGHALGMWHAQSRVDRDDYVNVVSSNVYPNLMYNYVKETAATNYNHKVRYDYGSIMHYEPSERHF</sequence>
<keyword evidence="4 7" id="KW-0862">Zinc</keyword>
<keyword evidence="5 7" id="KW-0482">Metalloprotease</keyword>
<dbReference type="PANTHER" id="PTHR10127:SF780">
    <property type="entry name" value="METALLOENDOPEPTIDASE"/>
    <property type="match status" value="1"/>
</dbReference>
<evidence type="ECO:0000256" key="8">
    <source>
        <dbReference type="RuleBase" id="RU361183"/>
    </source>
</evidence>
<dbReference type="InterPro" id="IPR006026">
    <property type="entry name" value="Peptidase_Metallo"/>
</dbReference>
<keyword evidence="6" id="KW-1015">Disulfide bond</keyword>
<evidence type="ECO:0000256" key="1">
    <source>
        <dbReference type="ARBA" id="ARBA00022670"/>
    </source>
</evidence>
<evidence type="ECO:0000256" key="6">
    <source>
        <dbReference type="ARBA" id="ARBA00023157"/>
    </source>
</evidence>
<evidence type="ECO:0000256" key="5">
    <source>
        <dbReference type="ARBA" id="ARBA00023049"/>
    </source>
</evidence>
<feature type="active site" evidence="7">
    <location>
        <position position="125"/>
    </location>
</feature>
<protein>
    <recommendedName>
        <fullName evidence="8">Metalloendopeptidase</fullName>
        <ecNumber evidence="8">3.4.24.-</ecNumber>
    </recommendedName>
</protein>
<evidence type="ECO:0000259" key="9">
    <source>
        <dbReference type="PROSITE" id="PS51864"/>
    </source>
</evidence>
<dbReference type="Gene3D" id="3.40.390.10">
    <property type="entry name" value="Collagenase (Catalytic Domain)"/>
    <property type="match status" value="1"/>
</dbReference>
<evidence type="ECO:0000256" key="3">
    <source>
        <dbReference type="ARBA" id="ARBA00022801"/>
    </source>
</evidence>
<reference evidence="10 11" key="2">
    <citation type="journal article" date="2019" name="G3 (Bethesda)">
        <title>Hybrid Assembly of the Genome of the Entomopathogenic Nematode Steinernema carpocapsae Identifies the X-Chromosome.</title>
        <authorList>
            <person name="Serra L."/>
            <person name="Macchietto M."/>
            <person name="Macias-Munoz A."/>
            <person name="McGill C.J."/>
            <person name="Rodriguez I.M."/>
            <person name="Rodriguez B."/>
            <person name="Murad R."/>
            <person name="Mortazavi A."/>
        </authorList>
    </citation>
    <scope>NUCLEOTIDE SEQUENCE [LARGE SCALE GENOMIC DNA]</scope>
    <source>
        <strain evidence="10 11">ALL</strain>
    </source>
</reference>
<dbReference type="EC" id="3.4.24.-" evidence="8"/>
<evidence type="ECO:0000256" key="4">
    <source>
        <dbReference type="ARBA" id="ARBA00022833"/>
    </source>
</evidence>
<dbReference type="PRINTS" id="PR00480">
    <property type="entry name" value="ASTACIN"/>
</dbReference>
<reference evidence="10 11" key="1">
    <citation type="journal article" date="2015" name="Genome Biol.">
        <title>Comparative genomics of Steinernema reveals deeply conserved gene regulatory networks.</title>
        <authorList>
            <person name="Dillman A.R."/>
            <person name="Macchietto M."/>
            <person name="Porter C.F."/>
            <person name="Rogers A."/>
            <person name="Williams B."/>
            <person name="Antoshechkin I."/>
            <person name="Lee M.M."/>
            <person name="Goodwin Z."/>
            <person name="Lu X."/>
            <person name="Lewis E.E."/>
            <person name="Goodrich-Blair H."/>
            <person name="Stock S.P."/>
            <person name="Adams B.J."/>
            <person name="Sternberg P.W."/>
            <person name="Mortazavi A."/>
        </authorList>
    </citation>
    <scope>NUCLEOTIDE SEQUENCE [LARGE SCALE GENOMIC DNA]</scope>
    <source>
        <strain evidence="10 11">ALL</strain>
    </source>
</reference>
<dbReference type="EMBL" id="AZBU02000003">
    <property type="protein sequence ID" value="TKR89212.1"/>
    <property type="molecule type" value="Genomic_DNA"/>
</dbReference>
<dbReference type="SUPFAM" id="SSF55486">
    <property type="entry name" value="Metalloproteases ('zincins'), catalytic domain"/>
    <property type="match status" value="1"/>
</dbReference>
<evidence type="ECO:0000313" key="10">
    <source>
        <dbReference type="EMBL" id="TKR89212.1"/>
    </source>
</evidence>
<keyword evidence="11" id="KW-1185">Reference proteome</keyword>
<comment type="caution">
    <text evidence="7">Lacks conserved residue(s) required for the propagation of feature annotation.</text>
</comment>